<evidence type="ECO:0000256" key="7">
    <source>
        <dbReference type="ARBA" id="ARBA00023136"/>
    </source>
</evidence>
<accession>A0A423PYF7</accession>
<feature type="transmembrane region" description="Helical" evidence="8">
    <location>
        <begin position="36"/>
        <end position="58"/>
    </location>
</feature>
<evidence type="ECO:0000256" key="2">
    <source>
        <dbReference type="ARBA" id="ARBA00005658"/>
    </source>
</evidence>
<dbReference type="Pfam" id="PF02028">
    <property type="entry name" value="BCCT"/>
    <property type="match status" value="1"/>
</dbReference>
<feature type="transmembrane region" description="Helical" evidence="8">
    <location>
        <begin position="371"/>
        <end position="389"/>
    </location>
</feature>
<feature type="transmembrane region" description="Helical" evidence="8">
    <location>
        <begin position="168"/>
        <end position="187"/>
    </location>
</feature>
<feature type="transmembrane region" description="Helical" evidence="8">
    <location>
        <begin position="287"/>
        <end position="307"/>
    </location>
</feature>
<feature type="transmembrane region" description="Helical" evidence="8">
    <location>
        <begin position="78"/>
        <end position="98"/>
    </location>
</feature>
<dbReference type="AlphaFoldDB" id="A0A423PYF7"/>
<feature type="transmembrane region" description="Helical" evidence="8">
    <location>
        <begin position="110"/>
        <end position="131"/>
    </location>
</feature>
<comment type="similarity">
    <text evidence="2">Belongs to the BCCT transporter (TC 2.A.15) family.</text>
</comment>
<evidence type="ECO:0000256" key="8">
    <source>
        <dbReference type="SAM" id="Phobius"/>
    </source>
</evidence>
<feature type="transmembrane region" description="Helical" evidence="8">
    <location>
        <begin position="254"/>
        <end position="275"/>
    </location>
</feature>
<feature type="transmembrane region" description="Helical" evidence="8">
    <location>
        <begin position="208"/>
        <end position="234"/>
    </location>
</feature>
<reference evidence="9 10" key="1">
    <citation type="submission" date="2013-10" db="EMBL/GenBank/DDBJ databases">
        <title>Salinisphaera japonica YTM-1 Genome Sequencing.</title>
        <authorList>
            <person name="Lai Q."/>
            <person name="Li C."/>
            <person name="Shao Z."/>
        </authorList>
    </citation>
    <scope>NUCLEOTIDE SEQUENCE [LARGE SCALE GENOMIC DNA]</scope>
    <source>
        <strain evidence="9 10">YTM-1</strain>
    </source>
</reference>
<keyword evidence="10" id="KW-1185">Reference proteome</keyword>
<evidence type="ECO:0000256" key="1">
    <source>
        <dbReference type="ARBA" id="ARBA00004651"/>
    </source>
</evidence>
<evidence type="ECO:0000256" key="4">
    <source>
        <dbReference type="ARBA" id="ARBA00022475"/>
    </source>
</evidence>
<keyword evidence="6 8" id="KW-1133">Transmembrane helix</keyword>
<dbReference type="Proteomes" id="UP000285310">
    <property type="component" value="Unassembled WGS sequence"/>
</dbReference>
<dbReference type="GO" id="GO:0022857">
    <property type="term" value="F:transmembrane transporter activity"/>
    <property type="evidence" value="ECO:0007669"/>
    <property type="project" value="InterPro"/>
</dbReference>
<keyword evidence="7 8" id="KW-0472">Membrane</keyword>
<dbReference type="EMBL" id="AYKG01000011">
    <property type="protein sequence ID" value="ROO30645.1"/>
    <property type="molecule type" value="Genomic_DNA"/>
</dbReference>
<dbReference type="GO" id="GO:0005886">
    <property type="term" value="C:plasma membrane"/>
    <property type="evidence" value="ECO:0007669"/>
    <property type="project" value="UniProtKB-SubCell"/>
</dbReference>
<evidence type="ECO:0000313" key="9">
    <source>
        <dbReference type="EMBL" id="ROO30645.1"/>
    </source>
</evidence>
<proteinExistence type="inferred from homology"/>
<evidence type="ECO:0000256" key="5">
    <source>
        <dbReference type="ARBA" id="ARBA00022692"/>
    </source>
</evidence>
<dbReference type="PANTHER" id="PTHR30047">
    <property type="entry name" value="HIGH-AFFINITY CHOLINE TRANSPORT PROTEIN-RELATED"/>
    <property type="match status" value="1"/>
</dbReference>
<feature type="transmembrane region" description="Helical" evidence="8">
    <location>
        <begin position="425"/>
        <end position="445"/>
    </location>
</feature>
<feature type="transmembrane region" description="Helical" evidence="8">
    <location>
        <begin position="493"/>
        <end position="515"/>
    </location>
</feature>
<comment type="subcellular location">
    <subcellularLocation>
        <location evidence="1">Cell membrane</location>
        <topology evidence="1">Multi-pass membrane protein</topology>
    </subcellularLocation>
</comment>
<evidence type="ECO:0000256" key="3">
    <source>
        <dbReference type="ARBA" id="ARBA00022448"/>
    </source>
</evidence>
<sequence>MRMMPALQLFYRPALPMSDSSSPGPRDNPGLDRLSIGASLGFVVVFLVATALAGPKIADFIAAGFTWTAVNLGSVFEWLLIATFVIALGVAAGPAGSARIGGIERPELGTFQWLSIILCTLLAGGGVFFAAGEPVYHYLNTPPAFDNAPGTPEAVPHALAQSFMHWGFLAWAILGALTALVLARAHYDLGQPLRPRALLMDTLPKRWLAGPLGSLVDAICVIAVVAGTVGPIGFLATQVGYGLHVLVGTPEGLATQLVIVALLGLVYVTSAVTGITRGIQWLSRFNVILALVIAGVVFVFGPTRFLIQAWSESFGAYLSGFFTMATQSTLTASPGWLKWWTIFFFAWFIGYGPLMAIFVARISRGRTVRQMIVSVAVLAPLITTAWFTLLGGSGIHGQMTGAFDLTQPLAAFKFDVATLTVAQSLPGGTITALAVLVLTAIFVATTGDSMSYAISVVGAGHDNPPTWLRAFWGILMALMAAALLILGDGGIGVLQQFIVLTAIPVSLVLLPSLWAGPRAAMAMARDQKAAG</sequence>
<dbReference type="PANTHER" id="PTHR30047:SF7">
    <property type="entry name" value="HIGH-AFFINITY CHOLINE TRANSPORT PROTEIN"/>
    <property type="match status" value="1"/>
</dbReference>
<evidence type="ECO:0000256" key="6">
    <source>
        <dbReference type="ARBA" id="ARBA00022989"/>
    </source>
</evidence>
<dbReference type="InParanoid" id="A0A423PYF7"/>
<dbReference type="InterPro" id="IPR000060">
    <property type="entry name" value="BCCT_transptr"/>
</dbReference>
<keyword evidence="5 8" id="KW-0812">Transmembrane</keyword>
<keyword evidence="3" id="KW-0813">Transport</keyword>
<feature type="transmembrane region" description="Helical" evidence="8">
    <location>
        <begin position="339"/>
        <end position="359"/>
    </location>
</feature>
<feature type="transmembrane region" description="Helical" evidence="8">
    <location>
        <begin position="466"/>
        <end position="487"/>
    </location>
</feature>
<name>A0A423PYF7_9GAMM</name>
<organism evidence="9 10">
    <name type="scientific">Salinisphaera japonica YTM-1</name>
    <dbReference type="NCBI Taxonomy" id="1209778"/>
    <lineage>
        <taxon>Bacteria</taxon>
        <taxon>Pseudomonadati</taxon>
        <taxon>Pseudomonadota</taxon>
        <taxon>Gammaproteobacteria</taxon>
        <taxon>Salinisphaerales</taxon>
        <taxon>Salinisphaeraceae</taxon>
        <taxon>Salinisphaera</taxon>
    </lineage>
</organism>
<comment type="caution">
    <text evidence="9">The sequence shown here is derived from an EMBL/GenBank/DDBJ whole genome shotgun (WGS) entry which is preliminary data.</text>
</comment>
<evidence type="ECO:0000313" key="10">
    <source>
        <dbReference type="Proteomes" id="UP000285310"/>
    </source>
</evidence>
<gene>
    <name evidence="9" type="ORF">SAJA_04680</name>
</gene>
<protein>
    <submittedName>
        <fullName evidence="9">BCCT transporter</fullName>
    </submittedName>
</protein>
<keyword evidence="4" id="KW-1003">Cell membrane</keyword>